<comment type="cofactor">
    <cofactor evidence="13">
        <name>[2Fe-2S] cluster</name>
        <dbReference type="ChEBI" id="CHEBI:190135"/>
    </cofactor>
</comment>
<dbReference type="SMART" id="SM00929">
    <property type="entry name" value="NADH-G_4Fe-4S_3"/>
    <property type="match status" value="1"/>
</dbReference>
<keyword evidence="7" id="KW-0677">Repeat</keyword>
<evidence type="ECO:0000259" key="15">
    <source>
        <dbReference type="PROSITE" id="PS51379"/>
    </source>
</evidence>
<dbReference type="InterPro" id="IPR003149">
    <property type="entry name" value="Fe_hydrogenase_ssu"/>
</dbReference>
<organism evidence="17 18">
    <name type="scientific">Caldanaerobacter subterraneus subsp. tengcongensis (strain DSM 15242 / JCM 11007 / NBRC 100824 / MB4)</name>
    <name type="common">Thermoanaerobacter tengcongensis</name>
    <dbReference type="NCBI Taxonomy" id="273068"/>
    <lineage>
        <taxon>Bacteria</taxon>
        <taxon>Bacillati</taxon>
        <taxon>Bacillota</taxon>
        <taxon>Clostridia</taxon>
        <taxon>Thermoanaerobacterales</taxon>
        <taxon>Thermoanaerobacteraceae</taxon>
        <taxon>Caldanaerobacter</taxon>
    </lineage>
</organism>
<name>Q8RBC8_CALS4</name>
<keyword evidence="9" id="KW-0408">Iron</keyword>
<evidence type="ECO:0000259" key="14">
    <source>
        <dbReference type="PROSITE" id="PS51085"/>
    </source>
</evidence>
<evidence type="ECO:0000256" key="4">
    <source>
        <dbReference type="ARBA" id="ARBA00022485"/>
    </source>
</evidence>
<dbReference type="Pfam" id="PF10588">
    <property type="entry name" value="NADH-G_4Fe-4S_3"/>
    <property type="match status" value="1"/>
</dbReference>
<comment type="cofactor">
    <cofactor evidence="1">
        <name>[4Fe-4S] cluster</name>
        <dbReference type="ChEBI" id="CHEBI:49883"/>
    </cofactor>
</comment>
<dbReference type="InterPro" id="IPR049830">
    <property type="entry name" value="HndD"/>
</dbReference>
<dbReference type="Pfam" id="PF02256">
    <property type="entry name" value="Fe_hyd_SSU"/>
    <property type="match status" value="1"/>
</dbReference>
<dbReference type="eggNOG" id="COG3383">
    <property type="taxonomic scope" value="Bacteria"/>
</dbReference>
<evidence type="ECO:0000256" key="5">
    <source>
        <dbReference type="ARBA" id="ARBA00022714"/>
    </source>
</evidence>
<keyword evidence="12" id="KW-0472">Membrane</keyword>
<dbReference type="OrthoDB" id="9805142at2"/>
<dbReference type="GO" id="GO:0005506">
    <property type="term" value="F:iron ion binding"/>
    <property type="evidence" value="ECO:0007669"/>
    <property type="project" value="InterPro"/>
</dbReference>
<proteinExistence type="inferred from homology"/>
<dbReference type="PROSITE" id="PS51839">
    <property type="entry name" value="4FE4S_HC3"/>
    <property type="match status" value="1"/>
</dbReference>
<dbReference type="Proteomes" id="UP000000555">
    <property type="component" value="Chromosome"/>
</dbReference>
<keyword evidence="10" id="KW-0411">Iron-sulfur</keyword>
<evidence type="ECO:0000313" key="17">
    <source>
        <dbReference type="EMBL" id="AAM24150.1"/>
    </source>
</evidence>
<dbReference type="Pfam" id="PF22117">
    <property type="entry name" value="Fer4_Nqo3"/>
    <property type="match status" value="1"/>
</dbReference>
<dbReference type="InterPro" id="IPR036991">
    <property type="entry name" value="Fe_hydrogenase_ssu_sf"/>
</dbReference>
<feature type="domain" description="2Fe-2S ferredoxin-type" evidence="14">
    <location>
        <begin position="2"/>
        <end position="80"/>
    </location>
</feature>
<dbReference type="FunFam" id="3.10.20.740:FF:000004">
    <property type="entry name" value="NADH-quinone oxidoreductase"/>
    <property type="match status" value="1"/>
</dbReference>
<dbReference type="InterPro" id="IPR050340">
    <property type="entry name" value="Cytosolic_Fe-S_CAF"/>
</dbReference>
<evidence type="ECO:0000256" key="11">
    <source>
        <dbReference type="ARBA" id="ARBA00023027"/>
    </source>
</evidence>
<reference evidence="17 18" key="1">
    <citation type="journal article" date="2002" name="Genome Res.">
        <title>A complete sequence of the T. tengcongensis genome.</title>
        <authorList>
            <person name="Bao Q."/>
            <person name="Tian Y."/>
            <person name="Li W."/>
            <person name="Xu Z."/>
            <person name="Xuan Z."/>
            <person name="Hu S."/>
            <person name="Dong W."/>
            <person name="Yang J."/>
            <person name="Chen Y."/>
            <person name="Xue Y."/>
            <person name="Xu Y."/>
            <person name="Lai X."/>
            <person name="Huang L."/>
            <person name="Dong X."/>
            <person name="Ma Y."/>
            <person name="Ling L."/>
            <person name="Tan H."/>
            <person name="Chen R."/>
            <person name="Wang J."/>
            <person name="Yu J."/>
            <person name="Yang H."/>
        </authorList>
    </citation>
    <scope>NUCLEOTIDE SEQUENCE [LARGE SCALE GENOMIC DNA]</scope>
    <source>
        <strain evidence="18">DSM 15242 / JCM 11007 / NBRC 100824 / MB4</strain>
    </source>
</reference>
<dbReference type="GO" id="GO:0008901">
    <property type="term" value="F:ferredoxin hydrogenase activity"/>
    <property type="evidence" value="ECO:0007669"/>
    <property type="project" value="InterPro"/>
</dbReference>
<evidence type="ECO:0000256" key="3">
    <source>
        <dbReference type="ARBA" id="ARBA00005404"/>
    </source>
</evidence>
<dbReference type="PROSITE" id="PS00641">
    <property type="entry name" value="COMPLEX1_75K_1"/>
    <property type="match status" value="1"/>
</dbReference>
<dbReference type="SUPFAM" id="SSF53920">
    <property type="entry name" value="Fe-only hydrogenase"/>
    <property type="match status" value="1"/>
</dbReference>
<evidence type="ECO:0000256" key="6">
    <source>
        <dbReference type="ARBA" id="ARBA00022723"/>
    </source>
</evidence>
<dbReference type="SUPFAM" id="SSF54862">
    <property type="entry name" value="4Fe-4S ferredoxins"/>
    <property type="match status" value="1"/>
</dbReference>
<keyword evidence="4" id="KW-0004">4Fe-4S</keyword>
<dbReference type="NCBIfam" id="NF040763">
    <property type="entry name" value="FeFe_hydrog_A6"/>
    <property type="match status" value="1"/>
</dbReference>
<evidence type="ECO:0000256" key="8">
    <source>
        <dbReference type="ARBA" id="ARBA00022967"/>
    </source>
</evidence>
<dbReference type="Pfam" id="PF02906">
    <property type="entry name" value="Fe_hyd_lg_C"/>
    <property type="match status" value="1"/>
</dbReference>
<dbReference type="GO" id="GO:0016020">
    <property type="term" value="C:membrane"/>
    <property type="evidence" value="ECO:0007669"/>
    <property type="project" value="UniProtKB-SubCell"/>
</dbReference>
<comment type="subcellular location">
    <subcellularLocation>
        <location evidence="2">Membrane</location>
    </subcellularLocation>
</comment>
<dbReference type="STRING" id="273068.TTE0894"/>
<dbReference type="InterPro" id="IPR013352">
    <property type="entry name" value="Fe_hydrogenase_subset"/>
</dbReference>
<dbReference type="Pfam" id="PF13510">
    <property type="entry name" value="Fer2_4"/>
    <property type="match status" value="1"/>
</dbReference>
<dbReference type="GO" id="GO:0051539">
    <property type="term" value="F:4 iron, 4 sulfur cluster binding"/>
    <property type="evidence" value="ECO:0007669"/>
    <property type="project" value="UniProtKB-KW"/>
</dbReference>
<dbReference type="CDD" id="cd00207">
    <property type="entry name" value="fer2"/>
    <property type="match status" value="1"/>
</dbReference>
<dbReference type="NCBIfam" id="TIGR02512">
    <property type="entry name" value="FeFe_hydrog_A"/>
    <property type="match status" value="1"/>
</dbReference>
<dbReference type="Gene3D" id="3.40.50.1780">
    <property type="match status" value="1"/>
</dbReference>
<keyword evidence="5" id="KW-0001">2Fe-2S</keyword>
<dbReference type="EMBL" id="AE008691">
    <property type="protein sequence ID" value="AAM24150.1"/>
    <property type="molecule type" value="Genomic_DNA"/>
</dbReference>
<dbReference type="PANTHER" id="PTHR11615">
    <property type="entry name" value="NITRATE, FORMATE, IRON DEHYDROGENASE"/>
    <property type="match status" value="1"/>
</dbReference>
<evidence type="ECO:0000256" key="12">
    <source>
        <dbReference type="ARBA" id="ARBA00023136"/>
    </source>
</evidence>
<dbReference type="GO" id="GO:0008137">
    <property type="term" value="F:NADH dehydrogenase (ubiquinone) activity"/>
    <property type="evidence" value="ECO:0007669"/>
    <property type="project" value="InterPro"/>
</dbReference>
<evidence type="ECO:0000256" key="2">
    <source>
        <dbReference type="ARBA" id="ARBA00004370"/>
    </source>
</evidence>
<dbReference type="SUPFAM" id="SSF54292">
    <property type="entry name" value="2Fe-2S ferredoxin-like"/>
    <property type="match status" value="1"/>
</dbReference>
<dbReference type="Gene3D" id="3.30.70.20">
    <property type="match status" value="1"/>
</dbReference>
<dbReference type="AlphaFoldDB" id="Q8RBC8"/>
<protein>
    <submittedName>
        <fullName evidence="17">NADH dehydrogenase/NADH:ubiquinone oxidoreductase 75 kD subunit (Chain G)</fullName>
    </submittedName>
</protein>
<dbReference type="InterPro" id="IPR036010">
    <property type="entry name" value="2Fe-2S_ferredoxin-like_sf"/>
</dbReference>
<dbReference type="Gene3D" id="3.10.20.740">
    <property type="match status" value="1"/>
</dbReference>
<dbReference type="InterPro" id="IPR017900">
    <property type="entry name" value="4Fe4S_Fe_S_CS"/>
</dbReference>
<dbReference type="InterPro" id="IPR054351">
    <property type="entry name" value="NADH_UbQ_OxRdtase_ferredoxin"/>
</dbReference>
<dbReference type="PROSITE" id="PS00198">
    <property type="entry name" value="4FE4S_FER_1"/>
    <property type="match status" value="1"/>
</dbReference>
<evidence type="ECO:0000256" key="10">
    <source>
        <dbReference type="ARBA" id="ARBA00023014"/>
    </source>
</evidence>
<dbReference type="SMART" id="SM00902">
    <property type="entry name" value="Fe_hyd_SSU"/>
    <property type="match status" value="1"/>
</dbReference>
<dbReference type="InterPro" id="IPR004108">
    <property type="entry name" value="Fe_hydrogenase_lsu_C"/>
</dbReference>
<dbReference type="HOGENOM" id="CLU_018240_2_1_9"/>
<dbReference type="InterPro" id="IPR019574">
    <property type="entry name" value="NADH_UbQ_OxRdtase_Gsu_4Fe4S-bd"/>
</dbReference>
<dbReference type="Gene3D" id="3.40.950.10">
    <property type="entry name" value="Fe-only Hydrogenase (Larger Subunit), Chain L, domain 3"/>
    <property type="match status" value="1"/>
</dbReference>
<dbReference type="InterPro" id="IPR009016">
    <property type="entry name" value="Fe_hydrogenase"/>
</dbReference>
<dbReference type="GO" id="GO:0051537">
    <property type="term" value="F:2 iron, 2 sulfur cluster binding"/>
    <property type="evidence" value="ECO:0007669"/>
    <property type="project" value="UniProtKB-KW"/>
</dbReference>
<dbReference type="Gene3D" id="4.10.260.20">
    <property type="entry name" value="Iron hydrogenase, small subunit"/>
    <property type="match status" value="1"/>
</dbReference>
<dbReference type="GO" id="GO:0042773">
    <property type="term" value="P:ATP synthesis coupled electron transport"/>
    <property type="evidence" value="ECO:0007669"/>
    <property type="project" value="InterPro"/>
</dbReference>
<evidence type="ECO:0000256" key="7">
    <source>
        <dbReference type="ARBA" id="ARBA00022737"/>
    </source>
</evidence>
<gene>
    <name evidence="17" type="primary">NuoG</name>
    <name evidence="17" type="ordered locus">TTE0894</name>
</gene>
<dbReference type="BioCyc" id="MetaCyc:MONOMER-16338"/>
<evidence type="ECO:0000256" key="9">
    <source>
        <dbReference type="ARBA" id="ARBA00023004"/>
    </source>
</evidence>
<feature type="domain" description="4Fe-4S His(Cys)3-ligated-type" evidence="16">
    <location>
        <begin position="80"/>
        <end position="119"/>
    </location>
</feature>
<dbReference type="PROSITE" id="PS51379">
    <property type="entry name" value="4FE4S_FER_2"/>
    <property type="match status" value="2"/>
</dbReference>
<dbReference type="InterPro" id="IPR000283">
    <property type="entry name" value="NADH_UbQ_OxRdtase_75kDa_su_CS"/>
</dbReference>
<keyword evidence="11" id="KW-0520">NAD</keyword>
<keyword evidence="8" id="KW-1278">Translocase</keyword>
<dbReference type="eggNOG" id="COG4624">
    <property type="taxonomic scope" value="Bacteria"/>
</dbReference>
<dbReference type="InterPro" id="IPR001041">
    <property type="entry name" value="2Fe-2S_ferredoxin-type"/>
</dbReference>
<comment type="similarity">
    <text evidence="3">Belongs to the complex I 75 kDa subunit family.</text>
</comment>
<sequence length="581" mass="64466">MDKVRVTIDGITVEVPSYYTVLEAAKEAGIDIPTLCYLKEINQIGACRICLVEIEGVRNLQTSCTYPVFDGMKVYTNTPKIREARRLNLELILSNHDRNCLTCVRSTNCELQALAKRLGVEEIRFEGENIKYPIDDASPAVVRDPNKCVLCRRCVAVCSEVQNVFAIGMVNRGFKTMVAPSFGRSLKDSPCISCGQCIMVCPVGAIYEKDHTKRVYEALADDKKYVVAQTAPAVRVALGEEFGMPVGTIVTGKMAAALRRMGFDAVFDTNFAADLTIMEEGSELLERIKHGGKLPMITSCSPGWIAFCEKYYPEFIDNLSTCKSPHMMMGALVKSYYAEKKGLDPKDIFVVSIMPCTAKKLEIEREEMIRNGMKDVDAVLTTRELARMIKEMGIDFVNLKDEEFDEPLGMSTGAGAIFGATGGVMEAALRTVAEIVEGRDIGKIDFEEVRGLEGVREATITIDGMDIKIAIANGTGNAKKLLDKVKAGEVEYHFIEVMGCPGGCIMGGGQPIHNPNEMEEVKKLRAKAIYEIDKNLPIRKSHENPAIKRLYEEFLGYPLSEKSHELLHTHYSRKELYPLVK</sequence>
<dbReference type="InterPro" id="IPR017896">
    <property type="entry name" value="4Fe4S_Fe-S-bd"/>
</dbReference>
<evidence type="ECO:0000256" key="1">
    <source>
        <dbReference type="ARBA" id="ARBA00001966"/>
    </source>
</evidence>
<keyword evidence="6" id="KW-0479">Metal-binding</keyword>
<dbReference type="FunFam" id="3.30.70.20:FF:000035">
    <property type="entry name" value="Iron hydrogenase 1"/>
    <property type="match status" value="1"/>
</dbReference>
<dbReference type="KEGG" id="tte:TTE0894"/>
<evidence type="ECO:0000256" key="13">
    <source>
        <dbReference type="ARBA" id="ARBA00034078"/>
    </source>
</evidence>
<dbReference type="PROSITE" id="PS51085">
    <property type="entry name" value="2FE2S_FER_2"/>
    <property type="match status" value="1"/>
</dbReference>
<feature type="domain" description="4Fe-4S ferredoxin-type" evidence="15">
    <location>
        <begin position="182"/>
        <end position="211"/>
    </location>
</feature>
<evidence type="ECO:0000259" key="16">
    <source>
        <dbReference type="PROSITE" id="PS51839"/>
    </source>
</evidence>
<evidence type="ECO:0000313" key="18">
    <source>
        <dbReference type="Proteomes" id="UP000000555"/>
    </source>
</evidence>
<accession>Q8RBC8</accession>
<dbReference type="RefSeq" id="WP_011025272.1">
    <property type="nucleotide sequence ID" value="NC_003869.1"/>
</dbReference>
<feature type="domain" description="4Fe-4S ferredoxin-type" evidence="15">
    <location>
        <begin position="139"/>
        <end position="170"/>
    </location>
</feature>
<keyword evidence="18" id="KW-1185">Reference proteome</keyword>